<evidence type="ECO:0000313" key="2">
    <source>
        <dbReference type="Proteomes" id="UP000036938"/>
    </source>
</evidence>
<dbReference type="STRING" id="1317121.ATO11_20770"/>
<protein>
    <submittedName>
        <fullName evidence="1">Uncharacterized protein</fullName>
    </submittedName>
</protein>
<comment type="caution">
    <text evidence="1">The sequence shown here is derived from an EMBL/GenBank/DDBJ whole genome shotgun (WGS) entry which is preliminary data.</text>
</comment>
<evidence type="ECO:0000313" key="1">
    <source>
        <dbReference type="EMBL" id="KNG91804.1"/>
    </source>
</evidence>
<dbReference type="AlphaFoldDB" id="A0A0L1JJ62"/>
<name>A0A0L1JJ62_9RHOB</name>
<proteinExistence type="predicted"/>
<keyword evidence="2" id="KW-1185">Reference proteome</keyword>
<accession>A0A0L1JJ62</accession>
<organism evidence="1 2">
    <name type="scientific">Pseudaestuariivita atlantica</name>
    <dbReference type="NCBI Taxonomy" id="1317121"/>
    <lineage>
        <taxon>Bacteria</taxon>
        <taxon>Pseudomonadati</taxon>
        <taxon>Pseudomonadota</taxon>
        <taxon>Alphaproteobacteria</taxon>
        <taxon>Rhodobacterales</taxon>
        <taxon>Paracoccaceae</taxon>
        <taxon>Pseudaestuariivita</taxon>
    </lineage>
</organism>
<sequence length="64" mass="7057">MGDVEGIARLSVAHINLRHGGAVYVENRNVKGVGLLGRERAQASLGLLEMMRKQGAWIITKRCR</sequence>
<dbReference type="Proteomes" id="UP000036938">
    <property type="component" value="Unassembled WGS sequence"/>
</dbReference>
<dbReference type="EMBL" id="AQQZ01000030">
    <property type="protein sequence ID" value="KNG91804.1"/>
    <property type="molecule type" value="Genomic_DNA"/>
</dbReference>
<reference evidence="1 2" key="1">
    <citation type="journal article" date="2015" name="Int. J. Syst. Evol. Microbiol.">
        <title>Aestuariivita atlantica sp. nov., isolated from deep sea sediment of the Atlantic Ocean.</title>
        <authorList>
            <person name="Li G."/>
            <person name="Lai Q."/>
            <person name="Du Y."/>
            <person name="Liu X."/>
            <person name="Sun F."/>
            <person name="Shao Z."/>
        </authorList>
    </citation>
    <scope>NUCLEOTIDE SEQUENCE [LARGE SCALE GENOMIC DNA]</scope>
    <source>
        <strain evidence="1 2">22II-S11-z3</strain>
    </source>
</reference>
<gene>
    <name evidence="1" type="ORF">ATO11_20770</name>
</gene>